<organism evidence="1 2">
    <name type="scientific">Faunimonas pinastri</name>
    <dbReference type="NCBI Taxonomy" id="1855383"/>
    <lineage>
        <taxon>Bacteria</taxon>
        <taxon>Pseudomonadati</taxon>
        <taxon>Pseudomonadota</taxon>
        <taxon>Alphaproteobacteria</taxon>
        <taxon>Hyphomicrobiales</taxon>
        <taxon>Afifellaceae</taxon>
        <taxon>Faunimonas</taxon>
    </lineage>
</organism>
<dbReference type="Proteomes" id="UP000199647">
    <property type="component" value="Unassembled WGS sequence"/>
</dbReference>
<reference evidence="1 2" key="1">
    <citation type="submission" date="2016-10" db="EMBL/GenBank/DDBJ databases">
        <authorList>
            <person name="de Groot N.N."/>
        </authorList>
    </citation>
    <scope>NUCLEOTIDE SEQUENCE [LARGE SCALE GENOMIC DNA]</scope>
    <source>
        <strain evidence="1 2">A52C2</strain>
    </source>
</reference>
<keyword evidence="2" id="KW-1185">Reference proteome</keyword>
<evidence type="ECO:0000313" key="2">
    <source>
        <dbReference type="Proteomes" id="UP000199647"/>
    </source>
</evidence>
<evidence type="ECO:0000313" key="1">
    <source>
        <dbReference type="EMBL" id="SER25963.1"/>
    </source>
</evidence>
<dbReference type="RefSeq" id="WP_092498428.1">
    <property type="nucleotide sequence ID" value="NZ_FOFG01000014.1"/>
</dbReference>
<proteinExistence type="predicted"/>
<protein>
    <submittedName>
        <fullName evidence="1">Uncharacterized protein</fullName>
    </submittedName>
</protein>
<dbReference type="EMBL" id="FOFG01000014">
    <property type="protein sequence ID" value="SER25963.1"/>
    <property type="molecule type" value="Genomic_DNA"/>
</dbReference>
<sequence>MFIPNNTGRLSRKIGMTIKAEARFSIPETVDCGVVSLANTDQKTSVRSDSSASRGSAQETVSDAKILFPATVTIIAGDRFEIAGFTLKVITVQPRYSVLGILDHYEVDFAHWGP</sequence>
<name>A0A1H9MS61_9HYPH</name>
<gene>
    <name evidence="1" type="ORF">SAMN05216548_1148</name>
</gene>
<dbReference type="STRING" id="1855383.SAMN05216548_1148"/>
<dbReference type="AlphaFoldDB" id="A0A1H9MS61"/>
<dbReference type="OrthoDB" id="9256158at2"/>
<accession>A0A1H9MS61</accession>